<dbReference type="AlphaFoldDB" id="A0A5N6YSV0"/>
<name>A0A5N6YSV0_9EURO</name>
<keyword evidence="3" id="KW-1185">Reference proteome</keyword>
<evidence type="ECO:0000313" key="3">
    <source>
        <dbReference type="Proteomes" id="UP000327118"/>
    </source>
</evidence>
<gene>
    <name evidence="2" type="ORF">BDV28DRAFT_85372</name>
</gene>
<evidence type="ECO:0000313" key="2">
    <source>
        <dbReference type="EMBL" id="KAE8348574.1"/>
    </source>
</evidence>
<dbReference type="EMBL" id="ML739449">
    <property type="protein sequence ID" value="KAE8348574.1"/>
    <property type="molecule type" value="Genomic_DNA"/>
</dbReference>
<accession>A0A5N6YSV0</accession>
<reference evidence="3" key="1">
    <citation type="submission" date="2019-04" db="EMBL/GenBank/DDBJ databases">
        <title>Friends and foes A comparative genomics studyof 23 Aspergillus species from section Flavi.</title>
        <authorList>
            <consortium name="DOE Joint Genome Institute"/>
            <person name="Kjaerbolling I."/>
            <person name="Vesth T."/>
            <person name="Frisvad J.C."/>
            <person name="Nybo J.L."/>
            <person name="Theobald S."/>
            <person name="Kildgaard S."/>
            <person name="Isbrandt T."/>
            <person name="Kuo A."/>
            <person name="Sato A."/>
            <person name="Lyhne E.K."/>
            <person name="Kogle M.E."/>
            <person name="Wiebenga A."/>
            <person name="Kun R.S."/>
            <person name="Lubbers R.J."/>
            <person name="Makela M.R."/>
            <person name="Barry K."/>
            <person name="Chovatia M."/>
            <person name="Clum A."/>
            <person name="Daum C."/>
            <person name="Haridas S."/>
            <person name="He G."/>
            <person name="LaButti K."/>
            <person name="Lipzen A."/>
            <person name="Mondo S."/>
            <person name="Riley R."/>
            <person name="Salamov A."/>
            <person name="Simmons B.A."/>
            <person name="Magnuson J.K."/>
            <person name="Henrissat B."/>
            <person name="Mortensen U.H."/>
            <person name="Larsen T.O."/>
            <person name="Devries R.P."/>
            <person name="Grigoriev I.V."/>
            <person name="Machida M."/>
            <person name="Baker S.E."/>
            <person name="Andersen M.R."/>
        </authorList>
    </citation>
    <scope>NUCLEOTIDE SEQUENCE [LARGE SCALE GENOMIC DNA]</scope>
    <source>
        <strain evidence="3">CBS 553.77</strain>
    </source>
</reference>
<sequence>MLKLSQLMDAKRRDSSEAMIESYRQLPQSPLTTTSSTPVSPAVSLFSAKGHTRFSSSVSSLVSSPGHSNSMEIASRNPLTGVKEEPCGAPARDLEEDYFRTLPLPLPQPPFPWLFSHCPYTILLTVTEHFDQDLSELECSYFASVDYSDDYDLTDAGMGIPHSPKKRRSDSVSTRGLSRVGSRISTISNRWKSRQGSDGFDTLDAFSVRSRTNSASSTLAGPTIVPISRVNSATVPPSPARTIFEERLSESGVQPIDIVKANRYGQSDEDSSPKATTPLLPPFMGDQPTYPVTSRVQSPLQSPSVADISEEALDGTAPRDSRLAGLPSPPLSTKPSVSSFNRPRASTARTASADIPPYILSDPNDEWANKLGHANFTIQPEPYVPEVYNLESFRELRAQWDLAQCNFTKHLVRTGEHYGITSTIYKLTEEKWDCINNEWKHHHAMMLSQLESTDGHRLNLIKSHCDPYEQIKLPSLHDDKFPELGDGEIVGPMKIAPATSRSGLCRSRSLKRNFFRFFQDLVSRS</sequence>
<feature type="region of interest" description="Disordered" evidence="1">
    <location>
        <begin position="263"/>
        <end position="343"/>
    </location>
</feature>
<dbReference type="Proteomes" id="UP000327118">
    <property type="component" value="Unassembled WGS sequence"/>
</dbReference>
<protein>
    <recommendedName>
        <fullName evidence="4">Only prolin and serin are matching in the corresponding protein</fullName>
    </recommendedName>
</protein>
<evidence type="ECO:0008006" key="4">
    <source>
        <dbReference type="Google" id="ProtNLM"/>
    </source>
</evidence>
<organism evidence="2 3">
    <name type="scientific">Aspergillus coremiiformis</name>
    <dbReference type="NCBI Taxonomy" id="138285"/>
    <lineage>
        <taxon>Eukaryota</taxon>
        <taxon>Fungi</taxon>
        <taxon>Dikarya</taxon>
        <taxon>Ascomycota</taxon>
        <taxon>Pezizomycotina</taxon>
        <taxon>Eurotiomycetes</taxon>
        <taxon>Eurotiomycetidae</taxon>
        <taxon>Eurotiales</taxon>
        <taxon>Aspergillaceae</taxon>
        <taxon>Aspergillus</taxon>
        <taxon>Aspergillus subgen. Circumdati</taxon>
    </lineage>
</organism>
<feature type="compositionally biased region" description="Polar residues" evidence="1">
    <location>
        <begin position="290"/>
        <end position="304"/>
    </location>
</feature>
<dbReference type="OrthoDB" id="3882058at2759"/>
<proteinExistence type="predicted"/>
<evidence type="ECO:0000256" key="1">
    <source>
        <dbReference type="SAM" id="MobiDB-lite"/>
    </source>
</evidence>